<name>A0A840CLD8_9BACT</name>
<dbReference type="InterPro" id="IPR027417">
    <property type="entry name" value="P-loop_NTPase"/>
</dbReference>
<dbReference type="Gene3D" id="3.40.50.300">
    <property type="entry name" value="P-loop containing nucleotide triphosphate hydrolases"/>
    <property type="match status" value="1"/>
</dbReference>
<evidence type="ECO:0000313" key="1">
    <source>
        <dbReference type="EMBL" id="MBB4036877.1"/>
    </source>
</evidence>
<dbReference type="Proteomes" id="UP000555103">
    <property type="component" value="Unassembled WGS sequence"/>
</dbReference>
<gene>
    <name evidence="1" type="ORF">GGR21_002790</name>
</gene>
<reference evidence="1 2" key="1">
    <citation type="submission" date="2020-08" db="EMBL/GenBank/DDBJ databases">
        <title>Genomic Encyclopedia of Type Strains, Phase IV (KMG-IV): sequencing the most valuable type-strain genomes for metagenomic binning, comparative biology and taxonomic classification.</title>
        <authorList>
            <person name="Goeker M."/>
        </authorList>
    </citation>
    <scope>NUCLEOTIDE SEQUENCE [LARGE SCALE GENOMIC DNA]</scope>
    <source>
        <strain evidence="1 2">DSM 104969</strain>
    </source>
</reference>
<organism evidence="1 2">
    <name type="scientific">Dysgonomonas hofstadii</name>
    <dbReference type="NCBI Taxonomy" id="637886"/>
    <lineage>
        <taxon>Bacteria</taxon>
        <taxon>Pseudomonadati</taxon>
        <taxon>Bacteroidota</taxon>
        <taxon>Bacteroidia</taxon>
        <taxon>Bacteroidales</taxon>
        <taxon>Dysgonomonadaceae</taxon>
        <taxon>Dysgonomonas</taxon>
    </lineage>
</organism>
<protein>
    <submittedName>
        <fullName evidence="1">AAA15 family ATPase/GTPase</fullName>
    </submittedName>
</protein>
<dbReference type="SUPFAM" id="SSF52540">
    <property type="entry name" value="P-loop containing nucleoside triphosphate hydrolases"/>
    <property type="match status" value="1"/>
</dbReference>
<dbReference type="RefSeq" id="WP_183307758.1">
    <property type="nucleotide sequence ID" value="NZ_JACIEP010000009.1"/>
</dbReference>
<dbReference type="EMBL" id="JACIEP010000009">
    <property type="protein sequence ID" value="MBB4036877.1"/>
    <property type="molecule type" value="Genomic_DNA"/>
</dbReference>
<proteinExistence type="predicted"/>
<evidence type="ECO:0000313" key="2">
    <source>
        <dbReference type="Proteomes" id="UP000555103"/>
    </source>
</evidence>
<comment type="caution">
    <text evidence="1">The sequence shown here is derived from an EMBL/GenBank/DDBJ whole genome shotgun (WGS) entry which is preliminary data.</text>
</comment>
<dbReference type="AlphaFoldDB" id="A0A840CLD8"/>
<sequence>MILKSLKYTRYKGEPREWSIVGRDGGYAYFENINLLVGKNASGKSRSLNVIREIAGLFSGRTDLNDVLSPSQYFELIFKDNDISYKYALEFKDRKIIDEILSAGDKLLIHRSKDIFLNADGQKKDISVADYQLQVCARDNDNRPCFGNFVEWGKSLKNYLFANQFEKNKQVKDYTRMDGGDPGIEGTEVLIYTFYRGHELYGDAFVSEIISGMQELGNAVTGIDILERGGTFGLAIEEEGQYMVLQRDMSQGMFRTLALLIMLTYARMSNLSLCMLIDDMGEGLDFESSKKMMDIVIKRINNSNLQFFMTTNDRYVMNQIPLKFWTVIDRVESHKSVFYDYTNSKENFDDFNYTGLNNFDFLTTDFYRNGFAVEEDDND</sequence>
<keyword evidence="2" id="KW-1185">Reference proteome</keyword>
<accession>A0A840CLD8</accession>